<dbReference type="SUPFAM" id="SSF52540">
    <property type="entry name" value="P-loop containing nucleoside triphosphate hydrolases"/>
    <property type="match status" value="2"/>
</dbReference>
<accession>A0A6G1J286</accession>
<name>A0A6G1J286_9PLEO</name>
<dbReference type="InterPro" id="IPR027417">
    <property type="entry name" value="P-loop_NTPase"/>
</dbReference>
<dbReference type="GO" id="GO:0005524">
    <property type="term" value="F:ATP binding"/>
    <property type="evidence" value="ECO:0007669"/>
    <property type="project" value="InterPro"/>
</dbReference>
<dbReference type="PANTHER" id="PTHR13710">
    <property type="entry name" value="DNA HELICASE RECQ FAMILY MEMBER"/>
    <property type="match status" value="1"/>
</dbReference>
<dbReference type="OrthoDB" id="10261556at2759"/>
<dbReference type="GO" id="GO:0016787">
    <property type="term" value="F:hydrolase activity"/>
    <property type="evidence" value="ECO:0007669"/>
    <property type="project" value="UniProtKB-KW"/>
</dbReference>
<dbReference type="PROSITE" id="PS51192">
    <property type="entry name" value="HELICASE_ATP_BIND_1"/>
    <property type="match status" value="1"/>
</dbReference>
<evidence type="ECO:0000259" key="2">
    <source>
        <dbReference type="PROSITE" id="PS51192"/>
    </source>
</evidence>
<protein>
    <submittedName>
        <fullName evidence="3">P-loop containing nucleoside triphosphate hydrolase protein</fullName>
    </submittedName>
</protein>
<evidence type="ECO:0000313" key="4">
    <source>
        <dbReference type="Proteomes" id="UP000799291"/>
    </source>
</evidence>
<keyword evidence="4" id="KW-1185">Reference proteome</keyword>
<dbReference type="SMART" id="SM00487">
    <property type="entry name" value="DEXDc"/>
    <property type="match status" value="1"/>
</dbReference>
<dbReference type="GO" id="GO:0003676">
    <property type="term" value="F:nucleic acid binding"/>
    <property type="evidence" value="ECO:0007669"/>
    <property type="project" value="InterPro"/>
</dbReference>
<dbReference type="Proteomes" id="UP000799291">
    <property type="component" value="Unassembled WGS sequence"/>
</dbReference>
<proteinExistence type="inferred from homology"/>
<evidence type="ECO:0000313" key="3">
    <source>
        <dbReference type="EMBL" id="KAF2684259.1"/>
    </source>
</evidence>
<dbReference type="GO" id="GO:0005694">
    <property type="term" value="C:chromosome"/>
    <property type="evidence" value="ECO:0007669"/>
    <property type="project" value="TreeGrafter"/>
</dbReference>
<reference evidence="3" key="1">
    <citation type="journal article" date="2020" name="Stud. Mycol.">
        <title>101 Dothideomycetes genomes: a test case for predicting lifestyles and emergence of pathogens.</title>
        <authorList>
            <person name="Haridas S."/>
            <person name="Albert R."/>
            <person name="Binder M."/>
            <person name="Bloem J."/>
            <person name="Labutti K."/>
            <person name="Salamov A."/>
            <person name="Andreopoulos B."/>
            <person name="Baker S."/>
            <person name="Barry K."/>
            <person name="Bills G."/>
            <person name="Bluhm B."/>
            <person name="Cannon C."/>
            <person name="Castanera R."/>
            <person name="Culley D."/>
            <person name="Daum C."/>
            <person name="Ezra D."/>
            <person name="Gonzalez J."/>
            <person name="Henrissat B."/>
            <person name="Kuo A."/>
            <person name="Liang C."/>
            <person name="Lipzen A."/>
            <person name="Lutzoni F."/>
            <person name="Magnuson J."/>
            <person name="Mondo S."/>
            <person name="Nolan M."/>
            <person name="Ohm R."/>
            <person name="Pangilinan J."/>
            <person name="Park H.-J."/>
            <person name="Ramirez L."/>
            <person name="Alfaro M."/>
            <person name="Sun H."/>
            <person name="Tritt A."/>
            <person name="Yoshinaga Y."/>
            <person name="Zwiers L.-H."/>
            <person name="Turgeon B."/>
            <person name="Goodwin S."/>
            <person name="Spatafora J."/>
            <person name="Crous P."/>
            <person name="Grigoriev I."/>
        </authorList>
    </citation>
    <scope>NUCLEOTIDE SEQUENCE</scope>
    <source>
        <strain evidence="3">CBS 122367</strain>
    </source>
</reference>
<dbReference type="Gene3D" id="3.40.50.300">
    <property type="entry name" value="P-loop containing nucleotide triphosphate hydrolases"/>
    <property type="match status" value="2"/>
</dbReference>
<dbReference type="GO" id="GO:0000724">
    <property type="term" value="P:double-strand break repair via homologous recombination"/>
    <property type="evidence" value="ECO:0007669"/>
    <property type="project" value="TreeGrafter"/>
</dbReference>
<dbReference type="AlphaFoldDB" id="A0A6G1J286"/>
<dbReference type="GO" id="GO:0005634">
    <property type="term" value="C:nucleus"/>
    <property type="evidence" value="ECO:0007669"/>
    <property type="project" value="TreeGrafter"/>
</dbReference>
<sequence length="600" mass="67092">MNHHQPSKKAKTEASPSATLANRVLKEHFGFDNFRLKQEAAITRLLDGQSAVIVFPTGAGKSICYQVSAVAFRIQNQLLGNRTREQCGITLVISPLITLMKDQVDTLLRRNIKAAVLNSSMSRDAFLLAQDDLRNGRLGLVYCAPGRLNSEGLISSLKAIPGGIRLLAVDEAHCISEWCHSFRTEYLNIARFAHEAHVERVACLMATATPKVTQDICNALDISPEGLFSTTIYRPNSRLLAKSSTKVTDDVENLVAHLQKHRGPTIVYVIVQKGAMALASRLQERGLPAKPYHAGMAAAVRAKTQDDFLASDNVIVIGRAGRDGKPAVCLFYLSTKDLYLRNIFTYGDRPSKMSLRLLLQDIYSSDRRNLRGGDTFVVSLFQQSKAFDISSTMLGIIYAQLELHFKLFRAAGALYTEYKYIPELTNTLYNNSSPDGVAINRTAVSGSKWMHVELDDVSYKWDIPRTDLVRKINEWKERGVIELVKGGVHNKYRLEKPLPATPEELDMIEQLDETVALVDEPPQPPDRTKIEYILREVTARDDPRYLTKTAFGINSPRITQEKIKYIGKNTGTPVFESMNECDFPELLEVVTKECAKAEEV</sequence>
<dbReference type="GO" id="GO:0005737">
    <property type="term" value="C:cytoplasm"/>
    <property type="evidence" value="ECO:0007669"/>
    <property type="project" value="TreeGrafter"/>
</dbReference>
<comment type="similarity">
    <text evidence="1">Belongs to the helicase family. RecQ subfamily.</text>
</comment>
<dbReference type="InterPro" id="IPR014001">
    <property type="entry name" value="Helicase_ATP-bd"/>
</dbReference>
<organism evidence="3 4">
    <name type="scientific">Lentithecium fluviatile CBS 122367</name>
    <dbReference type="NCBI Taxonomy" id="1168545"/>
    <lineage>
        <taxon>Eukaryota</taxon>
        <taxon>Fungi</taxon>
        <taxon>Dikarya</taxon>
        <taxon>Ascomycota</taxon>
        <taxon>Pezizomycotina</taxon>
        <taxon>Dothideomycetes</taxon>
        <taxon>Pleosporomycetidae</taxon>
        <taxon>Pleosporales</taxon>
        <taxon>Massarineae</taxon>
        <taxon>Lentitheciaceae</taxon>
        <taxon>Lentithecium</taxon>
    </lineage>
</organism>
<evidence type="ECO:0000256" key="1">
    <source>
        <dbReference type="ARBA" id="ARBA00005446"/>
    </source>
</evidence>
<dbReference type="Pfam" id="PF00270">
    <property type="entry name" value="DEAD"/>
    <property type="match status" value="1"/>
</dbReference>
<dbReference type="InterPro" id="IPR011545">
    <property type="entry name" value="DEAD/DEAH_box_helicase_dom"/>
</dbReference>
<dbReference type="PANTHER" id="PTHR13710:SF120">
    <property type="entry name" value="BIFUNCTIONAL 3'-5' EXONUCLEASE_ATP-DEPENDENT HELICASE WRN"/>
    <property type="match status" value="1"/>
</dbReference>
<dbReference type="GO" id="GO:0043138">
    <property type="term" value="F:3'-5' DNA helicase activity"/>
    <property type="evidence" value="ECO:0007669"/>
    <property type="project" value="TreeGrafter"/>
</dbReference>
<keyword evidence="3" id="KW-0378">Hydrolase</keyword>
<dbReference type="EMBL" id="MU005581">
    <property type="protein sequence ID" value="KAF2684259.1"/>
    <property type="molecule type" value="Genomic_DNA"/>
</dbReference>
<gene>
    <name evidence="3" type="ORF">K458DRAFT_477603</name>
</gene>
<feature type="domain" description="Helicase ATP-binding" evidence="2">
    <location>
        <begin position="42"/>
        <end position="210"/>
    </location>
</feature>
<dbReference type="GO" id="GO:0009378">
    <property type="term" value="F:four-way junction helicase activity"/>
    <property type="evidence" value="ECO:0007669"/>
    <property type="project" value="TreeGrafter"/>
</dbReference>